<comment type="caution">
    <text evidence="1">The sequence shown here is derived from an EMBL/GenBank/DDBJ whole genome shotgun (WGS) entry which is preliminary data.</text>
</comment>
<dbReference type="EMBL" id="BMYR01000002">
    <property type="protein sequence ID" value="GGW52962.1"/>
    <property type="molecule type" value="Genomic_DNA"/>
</dbReference>
<evidence type="ECO:0000313" key="1">
    <source>
        <dbReference type="EMBL" id="GGW52962.1"/>
    </source>
</evidence>
<reference evidence="2" key="1">
    <citation type="journal article" date="2019" name="Int. J. Syst. Evol. Microbiol.">
        <title>The Global Catalogue of Microorganisms (GCM) 10K type strain sequencing project: providing services to taxonomists for standard genome sequencing and annotation.</title>
        <authorList>
            <consortium name="The Broad Institute Genomics Platform"/>
            <consortium name="The Broad Institute Genome Sequencing Center for Infectious Disease"/>
            <person name="Wu L."/>
            <person name="Ma J."/>
        </authorList>
    </citation>
    <scope>NUCLEOTIDE SEQUENCE [LARGE SCALE GENOMIC DNA]</scope>
    <source>
        <strain evidence="2">KCTC 23723</strain>
    </source>
</reference>
<organism evidence="1 2">
    <name type="scientific">Alishewanella tabrizica</name>
    <dbReference type="NCBI Taxonomy" id="671278"/>
    <lineage>
        <taxon>Bacteria</taxon>
        <taxon>Pseudomonadati</taxon>
        <taxon>Pseudomonadota</taxon>
        <taxon>Gammaproteobacteria</taxon>
        <taxon>Alteromonadales</taxon>
        <taxon>Alteromonadaceae</taxon>
        <taxon>Alishewanella</taxon>
    </lineage>
</organism>
<accession>A0ABQ2WEX4</accession>
<dbReference type="Proteomes" id="UP000634667">
    <property type="component" value="Unassembled WGS sequence"/>
</dbReference>
<name>A0ABQ2WEX4_9ALTE</name>
<keyword evidence="2" id="KW-1185">Reference proteome</keyword>
<protein>
    <submittedName>
        <fullName evidence="1">Uncharacterized protein</fullName>
    </submittedName>
</protein>
<proteinExistence type="predicted"/>
<sequence length="353" mass="39637">MRYLYFVLVFMSHFTFALCPPERPEPVRITLTQQHTLQDSWLMFGETADHSSQLQLWEGYPGRLRAQLDLQNAGLPTQVQAKPLIEDANLDGVADFFWIMGIDGQLWRLGWQGGQFLPPQLMADLRDSGLKFLASAGLLRTRLPSTLAPLAWRQAEQQLALFIARDMVSGHDTLVMLRFALNHTTDNITQFSYLQDRTLLTAHEQTNPLAADDWRALLANAGWYVQFPGKVSATPNVIAGVIYAPVANTVHPDACVTEQTEQTLYALNLHTAAPIYAKRHQSIPYVPDANLALATDVNNQLVLVLSVDDVSIPVLDNLLKISKACHDCTEPLELDKYPLWRRLATYRSELGAY</sequence>
<dbReference type="RefSeq" id="WP_189480431.1">
    <property type="nucleotide sequence ID" value="NZ_BMYR01000002.1"/>
</dbReference>
<evidence type="ECO:0000313" key="2">
    <source>
        <dbReference type="Proteomes" id="UP000634667"/>
    </source>
</evidence>
<gene>
    <name evidence="1" type="ORF">GCM10008111_06350</name>
</gene>